<organism evidence="2 3">
    <name type="scientific">Indibacter alkaliphilus (strain CCUG 57479 / KCTC 22604 / LW1)</name>
    <dbReference type="NCBI Taxonomy" id="1189612"/>
    <lineage>
        <taxon>Bacteria</taxon>
        <taxon>Pseudomonadati</taxon>
        <taxon>Bacteroidota</taxon>
        <taxon>Cytophagia</taxon>
        <taxon>Cytophagales</taxon>
        <taxon>Cyclobacteriaceae</taxon>
    </lineage>
</organism>
<dbReference type="eggNOG" id="COG3595">
    <property type="taxonomic scope" value="Bacteria"/>
</dbReference>
<proteinExistence type="predicted"/>
<reference evidence="2 3" key="1">
    <citation type="journal article" date="2013" name="Genome Announc.">
        <title>Draft Genome Sequence of Indibacter alkaliphilus Strain LW1T, Isolated from Lonar Lake, a Haloalkaline Lake in the Buldana District of Maharashtra, India.</title>
        <authorList>
            <person name="Singh A."/>
            <person name="Kumar Jangir P."/>
            <person name="Sharma R."/>
            <person name="Singh A."/>
            <person name="Kumar Pinnaka A."/>
            <person name="Shivaji S."/>
        </authorList>
    </citation>
    <scope>NUCLEOTIDE SEQUENCE [LARGE SCALE GENOMIC DNA]</scope>
    <source>
        <strain evidence="3">CCUG 57479 / KCTC 22604 / LW1</strain>
    </source>
</reference>
<dbReference type="PANTHER" id="PTHR34094">
    <property type="match status" value="1"/>
</dbReference>
<dbReference type="Pfam" id="PF13349">
    <property type="entry name" value="DUF4097"/>
    <property type="match status" value="1"/>
</dbReference>
<comment type="caution">
    <text evidence="2">The sequence shown here is derived from an EMBL/GenBank/DDBJ whole genome shotgun (WGS) entry which is preliminary data.</text>
</comment>
<dbReference type="RefSeq" id="WP_009033778.1">
    <property type="nucleotide sequence ID" value="NZ_ALWO02000045.1"/>
</dbReference>
<dbReference type="PANTHER" id="PTHR34094:SF1">
    <property type="entry name" value="PROTEIN FAM185A"/>
    <property type="match status" value="1"/>
</dbReference>
<protein>
    <recommendedName>
        <fullName evidence="1">DUF4097 domain-containing protein</fullName>
    </recommendedName>
</protein>
<name>S2D3Z4_INDAL</name>
<dbReference type="InterPro" id="IPR025164">
    <property type="entry name" value="Toastrack_DUF4097"/>
</dbReference>
<accession>S2D3Z4</accession>
<dbReference type="Proteomes" id="UP000006073">
    <property type="component" value="Unassembled WGS sequence"/>
</dbReference>
<evidence type="ECO:0000259" key="1">
    <source>
        <dbReference type="Pfam" id="PF13349"/>
    </source>
</evidence>
<feature type="domain" description="DUF4097" evidence="1">
    <location>
        <begin position="42"/>
        <end position="309"/>
    </location>
</feature>
<sequence>MKNFAFILFFYLLVLPMSVMSKTVQEGSPYISKAFDITGDAALEIKTAGASIQIEAWDNDQVLVEVFVKRNGKLMDPTDPEIAEKLEAFEFEVVQEGQKINVIMQSKSKVTWNMGRNQLNFAFEIHAPERTSADLRSAGGSIAISGLDGRHNLVSSGGTIRLMDCAGDFQAKSSGGSFSVESFVGNMDISSSGGSVKVFDLVGGLKVNSSGGSLTVEDISGSMVANTSGGSIRANLLSLEGEVSLKTSGGGITATLPKNEGLDLDLRGTSSKMRLENFQGEISSNTIKGKMNGGGVPVYMASSGGSVKIDFK</sequence>
<dbReference type="OrthoDB" id="1523429at2"/>
<dbReference type="EMBL" id="ALWO02000045">
    <property type="protein sequence ID" value="EOZ93614.1"/>
    <property type="molecule type" value="Genomic_DNA"/>
</dbReference>
<gene>
    <name evidence="2" type="ORF">A33Q_3560</name>
</gene>
<evidence type="ECO:0000313" key="2">
    <source>
        <dbReference type="EMBL" id="EOZ93614.1"/>
    </source>
</evidence>
<dbReference type="AlphaFoldDB" id="S2D3Z4"/>
<keyword evidence="3" id="KW-1185">Reference proteome</keyword>
<dbReference type="STRING" id="1189612.A33Q_3560"/>
<evidence type="ECO:0000313" key="3">
    <source>
        <dbReference type="Proteomes" id="UP000006073"/>
    </source>
</evidence>